<organism evidence="2 3">
    <name type="scientific">Nonlabens dokdonensis (strain DSM 17205 / KCTC 12402 / DSW-6)</name>
    <name type="common">Donghaeana dokdonensis</name>
    <dbReference type="NCBI Taxonomy" id="592029"/>
    <lineage>
        <taxon>Bacteria</taxon>
        <taxon>Pseudomonadati</taxon>
        <taxon>Bacteroidota</taxon>
        <taxon>Flavobacteriia</taxon>
        <taxon>Flavobacteriales</taxon>
        <taxon>Flavobacteriaceae</taxon>
        <taxon>Nonlabens</taxon>
    </lineage>
</organism>
<dbReference type="AlphaFoldDB" id="L7W680"/>
<dbReference type="EMBL" id="CP001397">
    <property type="protein sequence ID" value="AGC75634.1"/>
    <property type="molecule type" value="Genomic_DNA"/>
</dbReference>
<reference evidence="2 3" key="1">
    <citation type="journal article" date="2013" name="Genome Biol. Evol.">
        <title>Genomic makeup of the marine flavobacterium Nonlabens (Donghaeana) dokdonensis DSW-6 and identification of a novel class of rhodopsins.</title>
        <authorList>
            <person name="Kwon S.K."/>
            <person name="Kim B.K."/>
            <person name="Song J.Y."/>
            <person name="Kwak M.J."/>
            <person name="Lee C.H."/>
            <person name="Yoon J.H."/>
            <person name="Oh T.K."/>
            <person name="Kim J.F."/>
        </authorList>
    </citation>
    <scope>NUCLEOTIDE SEQUENCE [LARGE SCALE GENOMIC DNA]</scope>
    <source>
        <strain evidence="3">DSM 17205 / KCTC 12402 / DSW-6</strain>
    </source>
</reference>
<gene>
    <name evidence="2" type="ordered locus">DDD_0507</name>
</gene>
<feature type="chain" id="PRO_5003985023" evidence="1">
    <location>
        <begin position="21"/>
        <end position="151"/>
    </location>
</feature>
<keyword evidence="1" id="KW-0732">Signal</keyword>
<dbReference type="STRING" id="592029.DDD_0507"/>
<feature type="signal peptide" evidence="1">
    <location>
        <begin position="1"/>
        <end position="20"/>
    </location>
</feature>
<dbReference type="KEGG" id="ndo:DDD_0507"/>
<evidence type="ECO:0000313" key="3">
    <source>
        <dbReference type="Proteomes" id="UP000011173"/>
    </source>
</evidence>
<evidence type="ECO:0000256" key="1">
    <source>
        <dbReference type="SAM" id="SignalP"/>
    </source>
</evidence>
<name>L7W680_NONDD</name>
<dbReference type="PATRIC" id="fig|592029.3.peg.503"/>
<sequence>MFMKNYLFLLSLFLFISCNNDDDVNEEPATQTGPITFTTISQEVLSGDEGVVQSNLVINNASDWIALMNQMDSQNIISRFTETNIDFNNYTVVAIFLDARPYRWFVEITSITENLNDIIVTSEESGGNFPAVSQGFHIVKIPKTTNPFVFL</sequence>
<evidence type="ECO:0000313" key="2">
    <source>
        <dbReference type="EMBL" id="AGC75634.1"/>
    </source>
</evidence>
<dbReference type="Proteomes" id="UP000011173">
    <property type="component" value="Chromosome"/>
</dbReference>
<proteinExistence type="predicted"/>
<dbReference type="PROSITE" id="PS51257">
    <property type="entry name" value="PROKAR_LIPOPROTEIN"/>
    <property type="match status" value="1"/>
</dbReference>
<protein>
    <submittedName>
        <fullName evidence="2">Uncharacterized protein</fullName>
    </submittedName>
</protein>
<accession>L7W680</accession>
<dbReference type="HOGENOM" id="CLU_1812947_0_0_10"/>